<proteinExistence type="inferred from homology"/>
<gene>
    <name evidence="13" type="ORF">GALL_292770</name>
</gene>
<evidence type="ECO:0000256" key="1">
    <source>
        <dbReference type="ARBA" id="ARBA00001970"/>
    </source>
</evidence>
<name>A0A1J5QYS3_9ZZZZ</name>
<dbReference type="GO" id="GO:0046872">
    <property type="term" value="F:metal ion binding"/>
    <property type="evidence" value="ECO:0007669"/>
    <property type="project" value="UniProtKB-KW"/>
</dbReference>
<comment type="pathway">
    <text evidence="11">Porphyrin-containing compound metabolism.</text>
</comment>
<evidence type="ECO:0000313" key="13">
    <source>
        <dbReference type="EMBL" id="OIQ88854.1"/>
    </source>
</evidence>
<dbReference type="PANTHER" id="PTHR40255:SF1">
    <property type="entry name" value="PROTOPORPHYRINOGEN IX OXIDASE"/>
    <property type="match status" value="1"/>
</dbReference>
<dbReference type="Pfam" id="PF03653">
    <property type="entry name" value="UPF0093"/>
    <property type="match status" value="1"/>
</dbReference>
<comment type="caution">
    <text evidence="13">The sequence shown here is derived from an EMBL/GenBank/DDBJ whole genome shotgun (WGS) entry which is preliminary data.</text>
</comment>
<evidence type="ECO:0000256" key="6">
    <source>
        <dbReference type="ARBA" id="ARBA00022723"/>
    </source>
</evidence>
<protein>
    <submittedName>
        <fullName evidence="13">Copper resistance protein D</fullName>
    </submittedName>
</protein>
<feature type="transmembrane region" description="Helical" evidence="12">
    <location>
        <begin position="86"/>
        <end position="103"/>
    </location>
</feature>
<evidence type="ECO:0000256" key="9">
    <source>
        <dbReference type="ARBA" id="ARBA00023004"/>
    </source>
</evidence>
<evidence type="ECO:0000256" key="3">
    <source>
        <dbReference type="ARBA" id="ARBA00022475"/>
    </source>
</evidence>
<evidence type="ECO:0000256" key="4">
    <source>
        <dbReference type="ARBA" id="ARBA00022617"/>
    </source>
</evidence>
<sequence>MGFLWVKALHIIFVISWFAGLFYLPRIFVNLAMVAPGNEAERQRLLLMARKLYRFMTILMMPAVGFGLVLWLYFGVGLHGPGNGWMHVKLALVLVLIGFHLWCKRILREFENGSNTRSHQWFRWFNEIPTIALFIIVPLVVIKPF</sequence>
<dbReference type="AlphaFoldDB" id="A0A1J5QYS3"/>
<keyword evidence="7 12" id="KW-1133">Transmembrane helix</keyword>
<evidence type="ECO:0000256" key="10">
    <source>
        <dbReference type="ARBA" id="ARBA00023136"/>
    </source>
</evidence>
<feature type="transmembrane region" description="Helical" evidence="12">
    <location>
        <begin position="52"/>
        <end position="74"/>
    </location>
</feature>
<dbReference type="PIRSF" id="PIRSF004638">
    <property type="entry name" value="UCP004638"/>
    <property type="match status" value="1"/>
</dbReference>
<evidence type="ECO:0000256" key="11">
    <source>
        <dbReference type="ARBA" id="ARBA00023444"/>
    </source>
</evidence>
<organism evidence="13">
    <name type="scientific">mine drainage metagenome</name>
    <dbReference type="NCBI Taxonomy" id="410659"/>
    <lineage>
        <taxon>unclassified sequences</taxon>
        <taxon>metagenomes</taxon>
        <taxon>ecological metagenomes</taxon>
    </lineage>
</organism>
<dbReference type="GO" id="GO:0005886">
    <property type="term" value="C:plasma membrane"/>
    <property type="evidence" value="ECO:0007669"/>
    <property type="project" value="UniProtKB-SubCell"/>
</dbReference>
<dbReference type="EMBL" id="MLJW01000355">
    <property type="protein sequence ID" value="OIQ88854.1"/>
    <property type="molecule type" value="Genomic_DNA"/>
</dbReference>
<comment type="subcellular location">
    <subcellularLocation>
        <location evidence="2">Cell membrane</location>
        <topology evidence="2">Multi-pass membrane protein</topology>
    </subcellularLocation>
</comment>
<keyword evidence="6" id="KW-0479">Metal-binding</keyword>
<keyword evidence="5 12" id="KW-0812">Transmembrane</keyword>
<comment type="cofactor">
    <cofactor evidence="1">
        <name>heme b</name>
        <dbReference type="ChEBI" id="CHEBI:60344"/>
    </cofactor>
</comment>
<evidence type="ECO:0000256" key="5">
    <source>
        <dbReference type="ARBA" id="ARBA00022692"/>
    </source>
</evidence>
<keyword evidence="4" id="KW-0349">Heme</keyword>
<dbReference type="InterPro" id="IPR005265">
    <property type="entry name" value="HemJ-like"/>
</dbReference>
<evidence type="ECO:0000256" key="12">
    <source>
        <dbReference type="SAM" id="Phobius"/>
    </source>
</evidence>
<reference evidence="13" key="1">
    <citation type="submission" date="2016-10" db="EMBL/GenBank/DDBJ databases">
        <title>Sequence of Gallionella enrichment culture.</title>
        <authorList>
            <person name="Poehlein A."/>
            <person name="Muehling M."/>
            <person name="Daniel R."/>
        </authorList>
    </citation>
    <scope>NUCLEOTIDE SEQUENCE</scope>
</reference>
<feature type="transmembrane region" description="Helical" evidence="12">
    <location>
        <begin position="124"/>
        <end position="142"/>
    </location>
</feature>
<dbReference type="GO" id="GO:0016491">
    <property type="term" value="F:oxidoreductase activity"/>
    <property type="evidence" value="ECO:0007669"/>
    <property type="project" value="UniProtKB-KW"/>
</dbReference>
<evidence type="ECO:0000256" key="2">
    <source>
        <dbReference type="ARBA" id="ARBA00004651"/>
    </source>
</evidence>
<evidence type="ECO:0000256" key="7">
    <source>
        <dbReference type="ARBA" id="ARBA00022989"/>
    </source>
</evidence>
<keyword evidence="9" id="KW-0408">Iron</keyword>
<keyword evidence="3" id="KW-1003">Cell membrane</keyword>
<dbReference type="PANTHER" id="PTHR40255">
    <property type="entry name" value="UPF0093 MEMBRANE PROTEIN SLR1790"/>
    <property type="match status" value="1"/>
</dbReference>
<evidence type="ECO:0000256" key="8">
    <source>
        <dbReference type="ARBA" id="ARBA00023002"/>
    </source>
</evidence>
<keyword evidence="10 12" id="KW-0472">Membrane</keyword>
<feature type="transmembrane region" description="Helical" evidence="12">
    <location>
        <begin position="6"/>
        <end position="24"/>
    </location>
</feature>
<keyword evidence="8" id="KW-0560">Oxidoreductase</keyword>
<dbReference type="HAMAP" id="MF_02239">
    <property type="entry name" value="HemJ"/>
    <property type="match status" value="1"/>
</dbReference>
<accession>A0A1J5QYS3</accession>